<evidence type="ECO:0000313" key="3">
    <source>
        <dbReference type="Proteomes" id="UP000548787"/>
    </source>
</evidence>
<keyword evidence="1" id="KW-0812">Transmembrane</keyword>
<keyword evidence="1" id="KW-1133">Transmembrane helix</keyword>
<evidence type="ECO:0008006" key="4">
    <source>
        <dbReference type="Google" id="ProtNLM"/>
    </source>
</evidence>
<accession>A0A7W1T7Z5</accession>
<evidence type="ECO:0000313" key="2">
    <source>
        <dbReference type="EMBL" id="MBA3927140.1"/>
    </source>
</evidence>
<protein>
    <recommendedName>
        <fullName evidence="4">Holin-like toxin</fullName>
    </recommendedName>
</protein>
<sequence length="35" mass="3796">MSVAESLTLALGFGMFVISLIKLVIVIVQAMKEDK</sequence>
<dbReference type="AlphaFoldDB" id="A0A7W1T7Z5"/>
<gene>
    <name evidence="2" type="ORF">HPK16_12385</name>
</gene>
<dbReference type="RefSeq" id="WP_181677254.1">
    <property type="nucleotide sequence ID" value="NZ_JABJVM010000014.1"/>
</dbReference>
<evidence type="ECO:0000256" key="1">
    <source>
        <dbReference type="SAM" id="Phobius"/>
    </source>
</evidence>
<dbReference type="InterPro" id="IPR031616">
    <property type="entry name" value="BsrE-like"/>
</dbReference>
<keyword evidence="1" id="KW-0472">Membrane</keyword>
<comment type="caution">
    <text evidence="2">The sequence shown here is derived from an EMBL/GenBank/DDBJ whole genome shotgun (WGS) entry which is preliminary data.</text>
</comment>
<reference evidence="2 3" key="2">
    <citation type="submission" date="2020-08" db="EMBL/GenBank/DDBJ databases">
        <title>Listeria ohnekaius sp. nov. and Listeria portnoyii sp. nov. isolated from non-agricultural and natural environments.</title>
        <authorList>
            <person name="Weller D."/>
            <person name="Belias A.M."/>
            <person name="Liao J."/>
            <person name="Guo S."/>
            <person name="Orsi R.H."/>
            <person name="Wiedmann M."/>
        </authorList>
    </citation>
    <scope>NUCLEOTIDE SEQUENCE [LARGE SCALE GENOMIC DNA]</scope>
    <source>
        <strain evidence="2 3">FSL W9-0585</strain>
    </source>
</reference>
<proteinExistence type="predicted"/>
<dbReference type="Proteomes" id="UP000548787">
    <property type="component" value="Unassembled WGS sequence"/>
</dbReference>
<dbReference type="Pfam" id="PF16935">
    <property type="entry name" value="Hol_Tox"/>
    <property type="match status" value="1"/>
</dbReference>
<organism evidence="2 3">
    <name type="scientific">Listeria rustica</name>
    <dbReference type="NCBI Taxonomy" id="2713503"/>
    <lineage>
        <taxon>Bacteria</taxon>
        <taxon>Bacillati</taxon>
        <taxon>Bacillota</taxon>
        <taxon>Bacilli</taxon>
        <taxon>Bacillales</taxon>
        <taxon>Listeriaceae</taxon>
        <taxon>Listeria</taxon>
    </lineage>
</organism>
<name>A0A7W1T7Z5_9LIST</name>
<reference evidence="2 3" key="1">
    <citation type="submission" date="2020-05" db="EMBL/GenBank/DDBJ databases">
        <authorList>
            <person name="Carlin C.R."/>
        </authorList>
    </citation>
    <scope>NUCLEOTIDE SEQUENCE [LARGE SCALE GENOMIC DNA]</scope>
    <source>
        <strain evidence="2 3">FSL W9-0585</strain>
    </source>
</reference>
<feature type="transmembrane region" description="Helical" evidence="1">
    <location>
        <begin position="6"/>
        <end position="28"/>
    </location>
</feature>
<keyword evidence="3" id="KW-1185">Reference proteome</keyword>
<dbReference type="EMBL" id="JABJVM010000014">
    <property type="protein sequence ID" value="MBA3927140.1"/>
    <property type="molecule type" value="Genomic_DNA"/>
</dbReference>